<sequence>MPESKHYTSPASIFLKDEVYRLGAVPGLRSLPPGPGRDFLTLSWGPIIYRTTYAPETKRLLPVFLRHLNNSVYQSLRRTLPGSDEEIQILTNTYSCKVFNSFDMYASMDEETVRQVFHDSKVSLEIPEIELPSRLRICLMLDDEALSHLKYVLDSSSVVESDADVGGCWVKVVEENFPDSRIGDHPLASPAPGSSIQPSSSSSASSYISPSIDAAIIIVAIINIDITGQATPTNTHKQLPLLRRTSPSASHAVSTFPSTYTPLTIRYLRGQIPLLRRTSKCFSATSFAEPKLLELIPTLTGESNFASWSTTLKCALDTRDLHLFEILTGHTAQPAPKDPSLLEWTRQSHHLLSYLHATVHASLKP</sequence>
<evidence type="ECO:0000313" key="3">
    <source>
        <dbReference type="Proteomes" id="UP000191408"/>
    </source>
</evidence>
<feature type="compositionally biased region" description="Low complexity" evidence="1">
    <location>
        <begin position="188"/>
        <end position="202"/>
    </location>
</feature>
<accession>A0A1V6NDV3</accession>
<comment type="caution">
    <text evidence="2">The sequence shown here is derived from an EMBL/GenBank/DDBJ whole genome shotgun (WGS) entry which is preliminary data.</text>
</comment>
<protein>
    <submittedName>
        <fullName evidence="2">Uncharacterized protein</fullName>
    </submittedName>
</protein>
<organism evidence="2 3">
    <name type="scientific">Penicillium polonicum</name>
    <dbReference type="NCBI Taxonomy" id="60169"/>
    <lineage>
        <taxon>Eukaryota</taxon>
        <taxon>Fungi</taxon>
        <taxon>Dikarya</taxon>
        <taxon>Ascomycota</taxon>
        <taxon>Pezizomycotina</taxon>
        <taxon>Eurotiomycetes</taxon>
        <taxon>Eurotiomycetidae</taxon>
        <taxon>Eurotiales</taxon>
        <taxon>Aspergillaceae</taxon>
        <taxon>Penicillium</taxon>
    </lineage>
</organism>
<dbReference type="OrthoDB" id="4520016at2759"/>
<evidence type="ECO:0000256" key="1">
    <source>
        <dbReference type="SAM" id="MobiDB-lite"/>
    </source>
</evidence>
<name>A0A1V6NDV3_PENPO</name>
<gene>
    <name evidence="2" type="ORF">PENPOL_c011G07280</name>
</gene>
<keyword evidence="3" id="KW-1185">Reference proteome</keyword>
<dbReference type="AlphaFoldDB" id="A0A1V6NDV3"/>
<feature type="region of interest" description="Disordered" evidence="1">
    <location>
        <begin position="181"/>
        <end position="202"/>
    </location>
</feature>
<dbReference type="EMBL" id="MDYM01000011">
    <property type="protein sequence ID" value="OQD62861.1"/>
    <property type="molecule type" value="Genomic_DNA"/>
</dbReference>
<reference evidence="3" key="1">
    <citation type="journal article" date="2017" name="Nat. Microbiol.">
        <title>Global analysis of biosynthetic gene clusters reveals vast potential of secondary metabolite production in Penicillium species.</title>
        <authorList>
            <person name="Nielsen J.C."/>
            <person name="Grijseels S."/>
            <person name="Prigent S."/>
            <person name="Ji B."/>
            <person name="Dainat J."/>
            <person name="Nielsen K.F."/>
            <person name="Frisvad J.C."/>
            <person name="Workman M."/>
            <person name="Nielsen J."/>
        </authorList>
    </citation>
    <scope>NUCLEOTIDE SEQUENCE [LARGE SCALE GENOMIC DNA]</scope>
    <source>
        <strain evidence="3">IBT 4502</strain>
    </source>
</reference>
<dbReference type="Proteomes" id="UP000191408">
    <property type="component" value="Unassembled WGS sequence"/>
</dbReference>
<evidence type="ECO:0000313" key="2">
    <source>
        <dbReference type="EMBL" id="OQD62861.1"/>
    </source>
</evidence>
<proteinExistence type="predicted"/>
<dbReference type="STRING" id="60169.A0A1V6NDV3"/>